<feature type="non-terminal residue" evidence="1">
    <location>
        <position position="1"/>
    </location>
</feature>
<organism evidence="1 2">
    <name type="scientific">Aphanomyces astaci</name>
    <name type="common">Crayfish plague agent</name>
    <dbReference type="NCBI Taxonomy" id="112090"/>
    <lineage>
        <taxon>Eukaryota</taxon>
        <taxon>Sar</taxon>
        <taxon>Stramenopiles</taxon>
        <taxon>Oomycota</taxon>
        <taxon>Saprolegniomycetes</taxon>
        <taxon>Saprolegniales</taxon>
        <taxon>Verrucalvaceae</taxon>
        <taxon>Aphanomyces</taxon>
    </lineage>
</organism>
<name>A0A6A4Z2L3_APHAT</name>
<dbReference type="EMBL" id="VJMI01020549">
    <property type="protein sequence ID" value="KAF0703996.1"/>
    <property type="molecule type" value="Genomic_DNA"/>
</dbReference>
<evidence type="ECO:0000313" key="1">
    <source>
        <dbReference type="EMBL" id="KAF0703996.1"/>
    </source>
</evidence>
<proteinExistence type="predicted"/>
<protein>
    <submittedName>
        <fullName evidence="1">Uncharacterized protein</fullName>
    </submittedName>
</protein>
<dbReference type="SUPFAM" id="SSF50405">
    <property type="entry name" value="Actin-crosslinking proteins"/>
    <property type="match status" value="1"/>
</dbReference>
<evidence type="ECO:0000313" key="2">
    <source>
        <dbReference type="Proteomes" id="UP000469452"/>
    </source>
</evidence>
<comment type="caution">
    <text evidence="1">The sequence shown here is derived from an EMBL/GenBank/DDBJ whole genome shotgun (WGS) entry which is preliminary data.</text>
</comment>
<dbReference type="CDD" id="cd00257">
    <property type="entry name" value="beta-trefoil_FSCN-like"/>
    <property type="match status" value="2"/>
</dbReference>
<dbReference type="AlphaFoldDB" id="A0A6A4Z2L3"/>
<reference evidence="1 2" key="1">
    <citation type="submission" date="2019-06" db="EMBL/GenBank/DDBJ databases">
        <title>Genomics analysis of Aphanomyces spp. identifies a new class of oomycete effector associated with host adaptation.</title>
        <authorList>
            <person name="Gaulin E."/>
        </authorList>
    </citation>
    <scope>NUCLEOTIDE SEQUENCE [LARGE SCALE GENOMIC DNA]</scope>
    <source>
        <strain evidence="1 2">E</strain>
    </source>
</reference>
<gene>
    <name evidence="1" type="ORF">AaE_015157</name>
</gene>
<dbReference type="Gene3D" id="2.80.10.50">
    <property type="match status" value="2"/>
</dbReference>
<accession>A0A6A4Z2L3</accession>
<dbReference type="InterPro" id="IPR008999">
    <property type="entry name" value="Actin-crosslinking"/>
</dbReference>
<sequence>PGAAYPDEAFVHVDDWHASPWAQWVCVDAGNGKIALQADSGRYLARCEGCIPGAYPNTAFVHATSVSEPYAQWAVVSQNPSAGLCVRNGPAPITLPSPTTTTAAPVTTTDAPIITTLAPSTTTSTPASTTTQADSPPSRCCFNDGDLISLRADTDLFMGRCDGCVPGGAYQDSAFVHVSDPKDAPWAQWKVFNTLDGKLVLQADTGKFLSRCNNCAPGAAYPDEAFVHVDDWHASPWAQWVCVDAGNGKIALQADSGRYLARCEGCIPGAYPNTAFVHATSVSEPYAQWAVVSQNPSAGLCS</sequence>
<dbReference type="Proteomes" id="UP000469452">
    <property type="component" value="Unassembled WGS sequence"/>
</dbReference>
<dbReference type="VEuPathDB" id="FungiDB:H257_01624"/>